<comment type="caution">
    <text evidence="1">The sequence shown here is derived from an EMBL/GenBank/DDBJ whole genome shotgun (WGS) entry which is preliminary data.</text>
</comment>
<protein>
    <submittedName>
        <fullName evidence="1">Uncharacterized protein</fullName>
    </submittedName>
</protein>
<reference evidence="1 2" key="1">
    <citation type="journal article" date="2021" name="Elife">
        <title>Chloroplast acquisition without the gene transfer in kleptoplastic sea slugs, Plakobranchus ocellatus.</title>
        <authorList>
            <person name="Maeda T."/>
            <person name="Takahashi S."/>
            <person name="Yoshida T."/>
            <person name="Shimamura S."/>
            <person name="Takaki Y."/>
            <person name="Nagai Y."/>
            <person name="Toyoda A."/>
            <person name="Suzuki Y."/>
            <person name="Arimoto A."/>
            <person name="Ishii H."/>
            <person name="Satoh N."/>
            <person name="Nishiyama T."/>
            <person name="Hasebe M."/>
            <person name="Maruyama T."/>
            <person name="Minagawa J."/>
            <person name="Obokata J."/>
            <person name="Shigenobu S."/>
        </authorList>
    </citation>
    <scope>NUCLEOTIDE SEQUENCE [LARGE SCALE GENOMIC DNA]</scope>
</reference>
<accession>A0AAV3ZPV3</accession>
<organism evidence="1 2">
    <name type="scientific">Plakobranchus ocellatus</name>
    <dbReference type="NCBI Taxonomy" id="259542"/>
    <lineage>
        <taxon>Eukaryota</taxon>
        <taxon>Metazoa</taxon>
        <taxon>Spiralia</taxon>
        <taxon>Lophotrochozoa</taxon>
        <taxon>Mollusca</taxon>
        <taxon>Gastropoda</taxon>
        <taxon>Heterobranchia</taxon>
        <taxon>Euthyneura</taxon>
        <taxon>Panpulmonata</taxon>
        <taxon>Sacoglossa</taxon>
        <taxon>Placobranchoidea</taxon>
        <taxon>Plakobranchidae</taxon>
        <taxon>Plakobranchus</taxon>
    </lineage>
</organism>
<dbReference type="AlphaFoldDB" id="A0AAV3ZPV3"/>
<keyword evidence="2" id="KW-1185">Reference proteome</keyword>
<evidence type="ECO:0000313" key="1">
    <source>
        <dbReference type="EMBL" id="GFN97965.1"/>
    </source>
</evidence>
<name>A0AAV3ZPV3_9GAST</name>
<sequence length="106" mass="11887">MTTTKHPCHVDQIPECPVRVKKIVQACMTSENSRTSNHNIYPCHKHQTEEQCPPPWCESYNCPSSNGFPQQQNALVTKTPLAVGPAGPVGFYRPCDCRINSNDCMR</sequence>
<evidence type="ECO:0000313" key="2">
    <source>
        <dbReference type="Proteomes" id="UP000735302"/>
    </source>
</evidence>
<dbReference type="Proteomes" id="UP000735302">
    <property type="component" value="Unassembled WGS sequence"/>
</dbReference>
<gene>
    <name evidence="1" type="ORF">PoB_002447100</name>
</gene>
<proteinExistence type="predicted"/>
<dbReference type="EMBL" id="BLXT01002828">
    <property type="protein sequence ID" value="GFN97965.1"/>
    <property type="molecule type" value="Genomic_DNA"/>
</dbReference>